<feature type="domain" description="Copine C-terminal" evidence="1">
    <location>
        <begin position="118"/>
        <end position="278"/>
    </location>
</feature>
<accession>A0A3P6D8H8</accession>
<proteinExistence type="predicted"/>
<protein>
    <recommendedName>
        <fullName evidence="1">Copine C-terminal domain-containing protein</fullName>
    </recommendedName>
</protein>
<organism evidence="2">
    <name type="scientific">Brassica oleracea</name>
    <name type="common">Wild cabbage</name>
    <dbReference type="NCBI Taxonomy" id="3712"/>
    <lineage>
        <taxon>Eukaryota</taxon>
        <taxon>Viridiplantae</taxon>
        <taxon>Streptophyta</taxon>
        <taxon>Embryophyta</taxon>
        <taxon>Tracheophyta</taxon>
        <taxon>Spermatophyta</taxon>
        <taxon>Magnoliopsida</taxon>
        <taxon>eudicotyledons</taxon>
        <taxon>Gunneridae</taxon>
        <taxon>Pentapetalae</taxon>
        <taxon>rosids</taxon>
        <taxon>malvids</taxon>
        <taxon>Brassicales</taxon>
        <taxon>Brassicaceae</taxon>
        <taxon>Brassiceae</taxon>
        <taxon>Brassica</taxon>
    </lineage>
</organism>
<dbReference type="PANTHER" id="PTHR45751">
    <property type="entry name" value="COPINE FAMILY PROTEIN 1"/>
    <property type="match status" value="1"/>
</dbReference>
<dbReference type="AlphaFoldDB" id="A0A3P6D8H8"/>
<evidence type="ECO:0000259" key="1">
    <source>
        <dbReference type="Pfam" id="PF07002"/>
    </source>
</evidence>
<dbReference type="EMBL" id="LR031874">
    <property type="protein sequence ID" value="VDD22428.1"/>
    <property type="molecule type" value="Genomic_DNA"/>
</dbReference>
<name>A0A3P6D8H8_BRAOL</name>
<sequence>MVSTLSKSLTLTYSDACVSQSALATDSAAATLTLSLCLRRCFSDYSAVRILLCPRLQISSCSSLSYATSDLFPFSTTRFRWLLYSRIYHLHGVLATSHRLGIVIDTDLGKLRSALREIVNPYENAIFVIGKTLAPSDEDNFISCFGFVDSTTHGEEVFSLHSDNSPSHGFEDVLPCYRGFTPNFPLSGPISYELLIDAAVDIVEQSNRQFHVLVIGADGHVKGNSDNKRKQLFLNVSVGDGPWADMRKMGDLIPKRVDLSGIISSPISVPFVSFFDLDLLSAKFLNFTEIMREGPSELAKEREFSLTDLICDSDEEWIRGGADEDSLEHMNFLSIVMELGMSCSTRCLSICEISACSGMKTSSSLVLLSPVLLDDLLVAEYLASVETTYDASHAVRYEDALS</sequence>
<reference evidence="2" key="1">
    <citation type="submission" date="2018-11" db="EMBL/GenBank/DDBJ databases">
        <authorList>
            <consortium name="Genoscope - CEA"/>
            <person name="William W."/>
        </authorList>
    </citation>
    <scope>NUCLEOTIDE SEQUENCE</scope>
</reference>
<dbReference type="GO" id="GO:0004842">
    <property type="term" value="F:ubiquitin-protein transferase activity"/>
    <property type="evidence" value="ECO:0007669"/>
    <property type="project" value="TreeGrafter"/>
</dbReference>
<dbReference type="InterPro" id="IPR010734">
    <property type="entry name" value="Copine_C"/>
</dbReference>
<dbReference type="GO" id="GO:0005634">
    <property type="term" value="C:nucleus"/>
    <property type="evidence" value="ECO:0007669"/>
    <property type="project" value="TreeGrafter"/>
</dbReference>
<dbReference type="PANTHER" id="PTHR45751:SF22">
    <property type="entry name" value="COPINE C-TERMINAL DOMAIN-CONTAINING PROTEIN"/>
    <property type="match status" value="1"/>
</dbReference>
<evidence type="ECO:0000313" key="2">
    <source>
        <dbReference type="EMBL" id="VDD22428.1"/>
    </source>
</evidence>
<dbReference type="Pfam" id="PF07002">
    <property type="entry name" value="Copine"/>
    <property type="match status" value="1"/>
</dbReference>
<dbReference type="InterPro" id="IPR052079">
    <property type="entry name" value="E3_ligase/Copine_domain"/>
</dbReference>
<dbReference type="GO" id="GO:0016567">
    <property type="term" value="P:protein ubiquitination"/>
    <property type="evidence" value="ECO:0007669"/>
    <property type="project" value="TreeGrafter"/>
</dbReference>
<gene>
    <name evidence="2" type="ORF">BOLC2T08663H</name>
</gene>